<dbReference type="InterPro" id="IPR049278">
    <property type="entry name" value="MS_channel_C"/>
</dbReference>
<organism evidence="12 14">
    <name type="scientific">Rufibacter glacialis</name>
    <dbReference type="NCBI Taxonomy" id="1259555"/>
    <lineage>
        <taxon>Bacteria</taxon>
        <taxon>Pseudomonadati</taxon>
        <taxon>Bacteroidota</taxon>
        <taxon>Cytophagia</taxon>
        <taxon>Cytophagales</taxon>
        <taxon>Hymenobacteraceae</taxon>
        <taxon>Rufibacter</taxon>
    </lineage>
</organism>
<dbReference type="GO" id="GO:0005886">
    <property type="term" value="C:plasma membrane"/>
    <property type="evidence" value="ECO:0007669"/>
    <property type="project" value="UniProtKB-SubCell"/>
</dbReference>
<reference evidence="12 14" key="2">
    <citation type="submission" date="2019-09" db="EMBL/GenBank/DDBJ databases">
        <title>A bacterium isolated from glacier soil.</title>
        <authorList>
            <person name="Liu Q."/>
        </authorList>
    </citation>
    <scope>NUCLEOTIDE SEQUENCE [LARGE SCALE GENOMIC DNA]</scope>
    <source>
        <strain evidence="12 14">MDT1-10-3</strain>
    </source>
</reference>
<feature type="region of interest" description="Disordered" evidence="7">
    <location>
        <begin position="555"/>
        <end position="579"/>
    </location>
</feature>
<reference evidence="12 14" key="1">
    <citation type="submission" date="2019-07" db="EMBL/GenBank/DDBJ databases">
        <authorList>
            <person name="Qu J.-H."/>
        </authorList>
    </citation>
    <scope>NUCLEOTIDE SEQUENCE [LARGE SCALE GENOMIC DNA]</scope>
    <source>
        <strain evidence="12 14">MDT1-10-3</strain>
    </source>
</reference>
<proteinExistence type="inferred from homology"/>
<evidence type="ECO:0000259" key="11">
    <source>
        <dbReference type="Pfam" id="PF21088"/>
    </source>
</evidence>
<dbReference type="Gene3D" id="1.10.287.1260">
    <property type="match status" value="1"/>
</dbReference>
<dbReference type="Proteomes" id="UP000323866">
    <property type="component" value="Unassembled WGS sequence"/>
</dbReference>
<dbReference type="InterPro" id="IPR006685">
    <property type="entry name" value="MscS_channel_2nd"/>
</dbReference>
<keyword evidence="4 8" id="KW-0812">Transmembrane</keyword>
<keyword evidence="6 8" id="KW-0472">Membrane</keyword>
<feature type="domain" description="Mechanosensitive ion channel MscS" evidence="9">
    <location>
        <begin position="385"/>
        <end position="450"/>
    </location>
</feature>
<dbReference type="PANTHER" id="PTHR30566:SF5">
    <property type="entry name" value="MECHANOSENSITIVE ION CHANNEL PROTEIN 1, MITOCHONDRIAL-RELATED"/>
    <property type="match status" value="1"/>
</dbReference>
<evidence type="ECO:0000256" key="6">
    <source>
        <dbReference type="ARBA" id="ARBA00023136"/>
    </source>
</evidence>
<comment type="caution">
    <text evidence="12">The sequence shown here is derived from an EMBL/GenBank/DDBJ whole genome shotgun (WGS) entry which is preliminary data.</text>
</comment>
<evidence type="ECO:0000256" key="1">
    <source>
        <dbReference type="ARBA" id="ARBA00004651"/>
    </source>
</evidence>
<feature type="domain" description="Mechanosensitive ion channel transmembrane helices 2/3" evidence="11">
    <location>
        <begin position="345"/>
        <end position="383"/>
    </location>
</feature>
<evidence type="ECO:0000313" key="12">
    <source>
        <dbReference type="EMBL" id="KAA6432402.1"/>
    </source>
</evidence>
<dbReference type="RefSeq" id="WP_149099434.1">
    <property type="nucleotide sequence ID" value="NZ_BMMG01000005.1"/>
</dbReference>
<dbReference type="PANTHER" id="PTHR30566">
    <property type="entry name" value="YNAI-RELATED MECHANOSENSITIVE ION CHANNEL"/>
    <property type="match status" value="1"/>
</dbReference>
<evidence type="ECO:0000313" key="15">
    <source>
        <dbReference type="Proteomes" id="UP001570846"/>
    </source>
</evidence>
<evidence type="ECO:0000256" key="7">
    <source>
        <dbReference type="SAM" id="MobiDB-lite"/>
    </source>
</evidence>
<keyword evidence="5 8" id="KW-1133">Transmembrane helix</keyword>
<evidence type="ECO:0000256" key="5">
    <source>
        <dbReference type="ARBA" id="ARBA00022989"/>
    </source>
</evidence>
<keyword evidence="3" id="KW-1003">Cell membrane</keyword>
<evidence type="ECO:0000313" key="13">
    <source>
        <dbReference type="EMBL" id="MFA1771453.1"/>
    </source>
</evidence>
<feature type="domain" description="Mechanosensitive ion channel MscS C-terminal" evidence="10">
    <location>
        <begin position="461"/>
        <end position="541"/>
    </location>
</feature>
<evidence type="ECO:0000313" key="14">
    <source>
        <dbReference type="Proteomes" id="UP000323866"/>
    </source>
</evidence>
<feature type="transmembrane region" description="Helical" evidence="8">
    <location>
        <begin position="217"/>
        <end position="238"/>
    </location>
</feature>
<dbReference type="EMBL" id="JBGOGF010000004">
    <property type="protein sequence ID" value="MFA1771453.1"/>
    <property type="molecule type" value="Genomic_DNA"/>
</dbReference>
<sequence>MEFSLFGGPAFSRPLRRAASFRFLFFFTFFLSAVAPVESALAQETAKEPAADTTSVVEEILAPDWLPDSLGRRTPRGTVSGFIKAISEENYNKAALFLNLDSALQDEQHGARLAHALQRLLNKGNLTPYTLINDTYDGKTDDNLGPNLERVGSASVNGETFDLFLEKTEDPVGGPIWLFSSQTVQRIPVTIEEVSKPLADKVMPEFTIEKKWEGIPIGHLLALLVTALFAYAAAWAITRALAYLLRLVWKKATQEPTMGIIKAFTLPIQVYLSLWLFIFSNQEIGISIIVRQRFSQLTVIIGMLAFLLLLWRLVDVLTQFLQRRMMNRHNLAGLSAVLFLRRGAKIAIIAFGIIGFLSSLGFDVTTGLAALGIGGIALALGAQKTVENFVGSVTLIADQPIRVGDFCKVGETSGTVESIGMRSTRLRTNDRTVVTIPNGDFSSQRIENFAHRDRVWFHPTLGVRADSSPDQIRYLLVELRSLLYSHPKIDPDSARVRFVGIGASSYNLEVFSYVLVKDYNEFLEIQEDLLLRMLDIVEASGTGLAYPTQTLFMGRDTGKSEEKTQATEERVQQWRDADDLQLPSFDEKRIKSLRNKIPYPTKKPHSPKK</sequence>
<dbReference type="AlphaFoldDB" id="A0A5M8QD86"/>
<evidence type="ECO:0000256" key="8">
    <source>
        <dbReference type="SAM" id="Phobius"/>
    </source>
</evidence>
<dbReference type="InterPro" id="IPR010920">
    <property type="entry name" value="LSM_dom_sf"/>
</dbReference>
<dbReference type="InterPro" id="IPR023408">
    <property type="entry name" value="MscS_beta-dom_sf"/>
</dbReference>
<feature type="transmembrane region" description="Helical" evidence="8">
    <location>
        <begin position="299"/>
        <end position="318"/>
    </location>
</feature>
<comment type="subcellular location">
    <subcellularLocation>
        <location evidence="1">Cell membrane</location>
        <topology evidence="1">Multi-pass membrane protein</topology>
    </subcellularLocation>
</comment>
<dbReference type="Pfam" id="PF21082">
    <property type="entry name" value="MS_channel_3rd"/>
    <property type="match status" value="1"/>
</dbReference>
<dbReference type="SUPFAM" id="SSF82861">
    <property type="entry name" value="Mechanosensitive channel protein MscS (YggB), transmembrane region"/>
    <property type="match status" value="1"/>
</dbReference>
<dbReference type="OrthoDB" id="9809206at2"/>
<dbReference type="SUPFAM" id="SSF82689">
    <property type="entry name" value="Mechanosensitive channel protein MscS (YggB), C-terminal domain"/>
    <property type="match status" value="1"/>
</dbReference>
<keyword evidence="15" id="KW-1185">Reference proteome</keyword>
<dbReference type="InterPro" id="IPR011014">
    <property type="entry name" value="MscS_channel_TM-2"/>
</dbReference>
<evidence type="ECO:0000259" key="10">
    <source>
        <dbReference type="Pfam" id="PF21082"/>
    </source>
</evidence>
<dbReference type="Gene3D" id="3.30.70.100">
    <property type="match status" value="1"/>
</dbReference>
<feature type="compositionally biased region" description="Basic and acidic residues" evidence="7">
    <location>
        <begin position="556"/>
        <end position="578"/>
    </location>
</feature>
<dbReference type="InterPro" id="IPR011066">
    <property type="entry name" value="MscS_channel_C_sf"/>
</dbReference>
<accession>A0A5M8QD86</accession>
<evidence type="ECO:0000259" key="9">
    <source>
        <dbReference type="Pfam" id="PF00924"/>
    </source>
</evidence>
<protein>
    <submittedName>
        <fullName evidence="12">Mechanosensitive ion channel family protein</fullName>
    </submittedName>
</protein>
<dbReference type="Pfam" id="PF00924">
    <property type="entry name" value="MS_channel_2nd"/>
    <property type="match status" value="1"/>
</dbReference>
<reference evidence="13 15" key="3">
    <citation type="submission" date="2024-08" db="EMBL/GenBank/DDBJ databases">
        <authorList>
            <person name="Wei W."/>
        </authorList>
    </citation>
    <scope>NUCLEOTIDE SEQUENCE [LARGE SCALE GENOMIC DNA]</scope>
    <source>
        <strain evidence="13 15">XU2</strain>
    </source>
</reference>
<evidence type="ECO:0000256" key="4">
    <source>
        <dbReference type="ARBA" id="ARBA00022692"/>
    </source>
</evidence>
<dbReference type="Gene3D" id="2.30.30.60">
    <property type="match status" value="1"/>
</dbReference>
<name>A0A5M8QD86_9BACT</name>
<dbReference type="PROSITE" id="PS01246">
    <property type="entry name" value="UPF0003"/>
    <property type="match status" value="1"/>
</dbReference>
<evidence type="ECO:0000256" key="3">
    <source>
        <dbReference type="ARBA" id="ARBA00022475"/>
    </source>
</evidence>
<dbReference type="Proteomes" id="UP001570846">
    <property type="component" value="Unassembled WGS sequence"/>
</dbReference>
<feature type="transmembrane region" description="Helical" evidence="8">
    <location>
        <begin position="259"/>
        <end position="279"/>
    </location>
</feature>
<dbReference type="SUPFAM" id="SSF50182">
    <property type="entry name" value="Sm-like ribonucleoproteins"/>
    <property type="match status" value="1"/>
</dbReference>
<dbReference type="InterPro" id="IPR049142">
    <property type="entry name" value="MS_channel_1st"/>
</dbReference>
<dbReference type="GO" id="GO:0008381">
    <property type="term" value="F:mechanosensitive monoatomic ion channel activity"/>
    <property type="evidence" value="ECO:0007669"/>
    <property type="project" value="UniProtKB-ARBA"/>
</dbReference>
<gene>
    <name evidence="13" type="ORF">ACD591_09140</name>
    <name evidence="12" type="ORF">FOE74_14970</name>
</gene>
<dbReference type="Pfam" id="PF21088">
    <property type="entry name" value="MS_channel_1st"/>
    <property type="match status" value="1"/>
</dbReference>
<dbReference type="InterPro" id="IPR006686">
    <property type="entry name" value="MscS_channel_CS"/>
</dbReference>
<evidence type="ECO:0000256" key="2">
    <source>
        <dbReference type="ARBA" id="ARBA00008017"/>
    </source>
</evidence>
<comment type="similarity">
    <text evidence="2">Belongs to the MscS (TC 1.A.23) family.</text>
</comment>
<dbReference type="EMBL" id="VKKZ01000022">
    <property type="protein sequence ID" value="KAA6432402.1"/>
    <property type="molecule type" value="Genomic_DNA"/>
</dbReference>